<keyword evidence="7" id="KW-0677">Repeat</keyword>
<dbReference type="GO" id="GO:1990168">
    <property type="term" value="P:protein K33-linked deubiquitination"/>
    <property type="evidence" value="ECO:0007669"/>
    <property type="project" value="TreeGrafter"/>
</dbReference>
<evidence type="ECO:0000256" key="2">
    <source>
        <dbReference type="ARBA" id="ARBA00005865"/>
    </source>
</evidence>
<keyword evidence="9" id="KW-0833">Ubl conjugation pathway</keyword>
<evidence type="ECO:0000256" key="6">
    <source>
        <dbReference type="ARBA" id="ARBA00022723"/>
    </source>
</evidence>
<dbReference type="InterPro" id="IPR051346">
    <property type="entry name" value="OTU_Deubiquitinase"/>
</dbReference>
<dbReference type="Pfam" id="PF00641">
    <property type="entry name" value="Zn_ribbon_RanBP"/>
    <property type="match status" value="2"/>
</dbReference>
<dbReference type="GO" id="GO:0071947">
    <property type="term" value="P:protein deubiquitination involved in ubiquitin-dependent protein catabolic process"/>
    <property type="evidence" value="ECO:0007669"/>
    <property type="project" value="TreeGrafter"/>
</dbReference>
<protein>
    <recommendedName>
        <fullName evidence="3">ubiquitinyl hydrolase 1</fullName>
        <ecNumber evidence="3">3.4.19.12</ecNumber>
    </recommendedName>
</protein>
<dbReference type="EMBL" id="GBBI01003212">
    <property type="protein sequence ID" value="JAC15500.1"/>
    <property type="molecule type" value="mRNA"/>
</dbReference>
<feature type="non-terminal residue" evidence="17">
    <location>
        <position position="1"/>
    </location>
</feature>
<evidence type="ECO:0000256" key="11">
    <source>
        <dbReference type="ARBA" id="ARBA00022807"/>
    </source>
</evidence>
<dbReference type="PANTHER" id="PTHR13367:SF28">
    <property type="entry name" value="UBIQUITIN THIOESTERASE ZRANB1"/>
    <property type="match status" value="1"/>
</dbReference>
<dbReference type="PANTHER" id="PTHR13367">
    <property type="entry name" value="UBIQUITIN THIOESTERASE"/>
    <property type="match status" value="1"/>
</dbReference>
<dbReference type="Pfam" id="PF18418">
    <property type="entry name" value="AnkUBD"/>
    <property type="match status" value="1"/>
</dbReference>
<dbReference type="SMART" id="SM00547">
    <property type="entry name" value="ZnF_RBZ"/>
    <property type="match status" value="2"/>
</dbReference>
<evidence type="ECO:0000259" key="16">
    <source>
        <dbReference type="PROSITE" id="PS50802"/>
    </source>
</evidence>
<dbReference type="GO" id="GO:0030177">
    <property type="term" value="P:positive regulation of Wnt signaling pathway"/>
    <property type="evidence" value="ECO:0007669"/>
    <property type="project" value="TreeGrafter"/>
</dbReference>
<dbReference type="GO" id="GO:0005737">
    <property type="term" value="C:cytoplasm"/>
    <property type="evidence" value="ECO:0007669"/>
    <property type="project" value="TreeGrafter"/>
</dbReference>
<evidence type="ECO:0000256" key="1">
    <source>
        <dbReference type="ARBA" id="ARBA00000707"/>
    </source>
</evidence>
<keyword evidence="6" id="KW-0479">Metal-binding</keyword>
<keyword evidence="5" id="KW-0879">Wnt signaling pathway</keyword>
<dbReference type="GO" id="GO:0035523">
    <property type="term" value="P:protein K29-linked deubiquitination"/>
    <property type="evidence" value="ECO:0007669"/>
    <property type="project" value="TreeGrafter"/>
</dbReference>
<sequence length="630" mass="69921">ETKWMCEYCTYENFPNALKCTMCRGAKPLSSEDIYRLRNNDDGAVGSGGGGNGGGTAAIITADNLHEQLKPLRIADSEFPKQSTHLHHHQPCSGGKWSCGTCTYENWPKSRKCIMCGTAAPTTPSPVGRMSPSRSNLAIIPTSSPEREVTVTRDNKSSRVSNSRRSGEASTAGNNYEYERRRRQADWTWLHACQGVVEGDPVPVEAFLESGGDPTRQLTPSEVSLLNRPSAFDVGHTLVHLAIRFHREDMLAMLVSSIDGGGPGLKRVPSYVAPELASAIRRHAATIFNAKHSHSLPFPFVTEFTTFILPAEIEDLPSSVQEQLFEELLDKDVQQQLESEPAVINWSVEITVQLGSRLYALWNRSQGDCLLDSLMQATWGVFDRDSLLRGALADSLTHGGQLLYPRWLESETRQARQLEFSLSEAQWAEDWSSLVGRASQPGASLQQLHVFALAHVLRRPVIVYGVKFVKSFRGEDIGYAGFQGVYLPLLWEPSFCSVTPVALGYTRGHFSALVPVEHSRTHEMGVPNNMVRVCYLPLVDSERKLLPIHFLTKAEVGSEEHLLRQWLDVSTTDGGLLVAKQRAQGHPLLVAQMLEEWLNHYRSLAQMSGTPYNRTIPAHDFSSDGDTDDE</sequence>
<dbReference type="GO" id="GO:0008270">
    <property type="term" value="F:zinc ion binding"/>
    <property type="evidence" value="ECO:0007669"/>
    <property type="project" value="UniProtKB-KW"/>
</dbReference>
<dbReference type="GO" id="GO:0070530">
    <property type="term" value="F:K63-linked polyubiquitin modification-dependent protein binding"/>
    <property type="evidence" value="ECO:0007669"/>
    <property type="project" value="TreeGrafter"/>
</dbReference>
<evidence type="ECO:0000259" key="15">
    <source>
        <dbReference type="PROSITE" id="PS50199"/>
    </source>
</evidence>
<dbReference type="GO" id="GO:0005634">
    <property type="term" value="C:nucleus"/>
    <property type="evidence" value="ECO:0007669"/>
    <property type="project" value="TreeGrafter"/>
</dbReference>
<reference evidence="17" key="1">
    <citation type="journal article" date="2014" name="PLoS Negl. Trop. Dis.">
        <title>An updated insight into the Sialotranscriptome of Triatoma infestans: developmental stage and geographic variations.</title>
        <authorList>
            <person name="Schwarz A."/>
            <person name="Medrano-Mercado N."/>
            <person name="Schaub G.A."/>
            <person name="Struchiner C.J."/>
            <person name="Bargues M.D."/>
            <person name="Levy M.Z."/>
            <person name="Ribeiro J.M."/>
        </authorList>
    </citation>
    <scope>NUCLEOTIDE SEQUENCE</scope>
    <source>
        <strain evidence="17">Chile</strain>
        <tissue evidence="17">Salivary glands</tissue>
    </source>
</reference>
<evidence type="ECO:0000256" key="12">
    <source>
        <dbReference type="ARBA" id="ARBA00022833"/>
    </source>
</evidence>
<keyword evidence="4" id="KW-0645">Protease</keyword>
<dbReference type="AlphaFoldDB" id="A0A023F2H3"/>
<dbReference type="GO" id="GO:0016055">
    <property type="term" value="P:Wnt signaling pathway"/>
    <property type="evidence" value="ECO:0007669"/>
    <property type="project" value="UniProtKB-KW"/>
</dbReference>
<accession>A0A023F2H3</accession>
<dbReference type="InterPro" id="IPR036443">
    <property type="entry name" value="Znf_RanBP2_sf"/>
</dbReference>
<feature type="domain" description="OTU" evidence="16">
    <location>
        <begin position="358"/>
        <end position="516"/>
    </location>
</feature>
<dbReference type="EC" id="3.4.19.12" evidence="3"/>
<evidence type="ECO:0000256" key="5">
    <source>
        <dbReference type="ARBA" id="ARBA00022687"/>
    </source>
</evidence>
<dbReference type="InterPro" id="IPR049768">
    <property type="entry name" value="ZRANB1_OTU"/>
</dbReference>
<evidence type="ECO:0000256" key="8">
    <source>
        <dbReference type="ARBA" id="ARBA00022771"/>
    </source>
</evidence>
<evidence type="ECO:0000256" key="13">
    <source>
        <dbReference type="PROSITE-ProRule" id="PRU00322"/>
    </source>
</evidence>
<evidence type="ECO:0000313" key="17">
    <source>
        <dbReference type="EMBL" id="JAC15500.1"/>
    </source>
</evidence>
<dbReference type="SUPFAM" id="SSF90209">
    <property type="entry name" value="Ran binding protein zinc finger-like"/>
    <property type="match status" value="1"/>
</dbReference>
<keyword evidence="12" id="KW-0862">Zinc</keyword>
<dbReference type="InterPro" id="IPR003323">
    <property type="entry name" value="OTU_dom"/>
</dbReference>
<dbReference type="InterPro" id="IPR001876">
    <property type="entry name" value="Znf_RanBP2"/>
</dbReference>
<evidence type="ECO:0000256" key="7">
    <source>
        <dbReference type="ARBA" id="ARBA00022737"/>
    </source>
</evidence>
<dbReference type="InterPro" id="IPR041294">
    <property type="entry name" value="AnkUBD"/>
</dbReference>
<proteinExistence type="evidence at transcript level"/>
<keyword evidence="11" id="KW-0788">Thiol protease</keyword>
<comment type="similarity">
    <text evidence="2">Belongs to the peptidase C64 family.</text>
</comment>
<feature type="region of interest" description="Disordered" evidence="14">
    <location>
        <begin position="142"/>
        <end position="177"/>
    </location>
</feature>
<feature type="domain" description="RanBP2-type" evidence="15">
    <location>
        <begin position="1"/>
        <end position="29"/>
    </location>
</feature>
<dbReference type="CDD" id="cd22767">
    <property type="entry name" value="OTU_ZRANB1"/>
    <property type="match status" value="1"/>
</dbReference>
<dbReference type="GO" id="GO:0004843">
    <property type="term" value="F:cysteine-type deubiquitinase activity"/>
    <property type="evidence" value="ECO:0007669"/>
    <property type="project" value="UniProtKB-EC"/>
</dbReference>
<dbReference type="Gene3D" id="4.10.1060.10">
    <property type="entry name" value="Zinc finger, RanBP2-type"/>
    <property type="match status" value="2"/>
</dbReference>
<dbReference type="GO" id="GO:0016477">
    <property type="term" value="P:cell migration"/>
    <property type="evidence" value="ECO:0007669"/>
    <property type="project" value="TreeGrafter"/>
</dbReference>
<evidence type="ECO:0000256" key="4">
    <source>
        <dbReference type="ARBA" id="ARBA00022670"/>
    </source>
</evidence>
<dbReference type="PROSITE" id="PS50802">
    <property type="entry name" value="OTU"/>
    <property type="match status" value="1"/>
</dbReference>
<feature type="domain" description="RanBP2-type" evidence="15">
    <location>
        <begin position="93"/>
        <end position="122"/>
    </location>
</feature>
<name>A0A023F2H3_TRIIF</name>
<keyword evidence="8 13" id="KW-0863">Zinc-finger</keyword>
<dbReference type="GO" id="GO:0007010">
    <property type="term" value="P:cytoskeleton organization"/>
    <property type="evidence" value="ECO:0007669"/>
    <property type="project" value="TreeGrafter"/>
</dbReference>
<dbReference type="PROSITE" id="PS01358">
    <property type="entry name" value="ZF_RANBP2_1"/>
    <property type="match status" value="2"/>
</dbReference>
<comment type="catalytic activity">
    <reaction evidence="1">
        <text>Thiol-dependent hydrolysis of ester, thioester, amide, peptide and isopeptide bonds formed by the C-terminal Gly of ubiquitin (a 76-residue protein attached to proteins as an intracellular targeting signal).</text>
        <dbReference type="EC" id="3.4.19.12"/>
    </reaction>
</comment>
<evidence type="ECO:0000256" key="9">
    <source>
        <dbReference type="ARBA" id="ARBA00022786"/>
    </source>
</evidence>
<evidence type="ECO:0000256" key="14">
    <source>
        <dbReference type="SAM" id="MobiDB-lite"/>
    </source>
</evidence>
<dbReference type="Gene3D" id="1.25.40.560">
    <property type="match status" value="1"/>
</dbReference>
<evidence type="ECO:0000256" key="3">
    <source>
        <dbReference type="ARBA" id="ARBA00012759"/>
    </source>
</evidence>
<keyword evidence="10" id="KW-0378">Hydrolase</keyword>
<dbReference type="Pfam" id="PF02338">
    <property type="entry name" value="OTU"/>
    <property type="match status" value="1"/>
</dbReference>
<organism evidence="17">
    <name type="scientific">Triatoma infestans</name>
    <name type="common">Assassin bug</name>
    <dbReference type="NCBI Taxonomy" id="30076"/>
    <lineage>
        <taxon>Eukaryota</taxon>
        <taxon>Metazoa</taxon>
        <taxon>Ecdysozoa</taxon>
        <taxon>Arthropoda</taxon>
        <taxon>Hexapoda</taxon>
        <taxon>Insecta</taxon>
        <taxon>Pterygota</taxon>
        <taxon>Neoptera</taxon>
        <taxon>Paraneoptera</taxon>
        <taxon>Hemiptera</taxon>
        <taxon>Heteroptera</taxon>
        <taxon>Panheteroptera</taxon>
        <taxon>Cimicomorpha</taxon>
        <taxon>Reduviidae</taxon>
        <taxon>Triatominae</taxon>
        <taxon>Triatoma</taxon>
    </lineage>
</organism>
<evidence type="ECO:0000256" key="10">
    <source>
        <dbReference type="ARBA" id="ARBA00022801"/>
    </source>
</evidence>
<dbReference type="PROSITE" id="PS50199">
    <property type="entry name" value="ZF_RANBP2_2"/>
    <property type="match status" value="2"/>
</dbReference>
<feature type="compositionally biased region" description="Basic and acidic residues" evidence="14">
    <location>
        <begin position="145"/>
        <end position="157"/>
    </location>
</feature>